<proteinExistence type="predicted"/>
<sequence>MEQSNDSNRDEGSNHQQITDSHHQNHHHHHQQQHHHHQQQHPTDMPVLSDHQQSEREHGSSGGANSANTATSANGQHKSDSTPLHDSANTGHMSGHQSDDNDSSVGHHPSRHAIIDAHTHVITEAPHTSAPSAHDNHSHSHQLKREGSSHSPSNIVDHSAHGSPVHELVSAATVGHSLDDKTIAHNDSALHSHLYGNYQSAHQQHHQSSAVIGHHYGSATSSSTSYATNTIGSATLSQSIGGYGTSPPNYHSNHRNNNTDYQTASTLSPKSTHHLSANYDNGVHLGQGSSSSHHHHHSSQSPSPQLWTTDGLAAHTMAYNLPGSNSDVNHNSGDESD</sequence>
<dbReference type="AlphaFoldDB" id="A0A7R9KN70"/>
<feature type="region of interest" description="Disordered" evidence="1">
    <location>
        <begin position="239"/>
        <end position="308"/>
    </location>
</feature>
<dbReference type="Proteomes" id="UP000759131">
    <property type="component" value="Unassembled WGS sequence"/>
</dbReference>
<feature type="region of interest" description="Disordered" evidence="1">
    <location>
        <begin position="1"/>
        <end position="109"/>
    </location>
</feature>
<feature type="region of interest" description="Disordered" evidence="1">
    <location>
        <begin position="127"/>
        <end position="160"/>
    </location>
</feature>
<gene>
    <name evidence="2" type="ORF">OSB1V03_LOCUS5666</name>
</gene>
<accession>A0A7R9KN70</accession>
<feature type="compositionally biased region" description="Polar residues" evidence="1">
    <location>
        <begin position="81"/>
        <end position="96"/>
    </location>
</feature>
<evidence type="ECO:0000313" key="2">
    <source>
        <dbReference type="EMBL" id="CAD7625231.1"/>
    </source>
</evidence>
<feature type="region of interest" description="Disordered" evidence="1">
    <location>
        <begin position="318"/>
        <end position="337"/>
    </location>
</feature>
<feature type="compositionally biased region" description="Polar residues" evidence="1">
    <location>
        <begin position="322"/>
        <end position="331"/>
    </location>
</feature>
<evidence type="ECO:0000313" key="3">
    <source>
        <dbReference type="Proteomes" id="UP000759131"/>
    </source>
</evidence>
<dbReference type="EMBL" id="CAJPIZ010002900">
    <property type="protein sequence ID" value="CAG2105661.1"/>
    <property type="molecule type" value="Genomic_DNA"/>
</dbReference>
<name>A0A7R9KN70_9ACAR</name>
<feature type="compositionally biased region" description="Basic residues" evidence="1">
    <location>
        <begin position="24"/>
        <end position="39"/>
    </location>
</feature>
<feature type="compositionally biased region" description="Low complexity" evidence="1">
    <location>
        <begin position="63"/>
        <end position="75"/>
    </location>
</feature>
<evidence type="ECO:0000256" key="1">
    <source>
        <dbReference type="SAM" id="MobiDB-lite"/>
    </source>
</evidence>
<keyword evidence="3" id="KW-1185">Reference proteome</keyword>
<dbReference type="EMBL" id="OC857475">
    <property type="protein sequence ID" value="CAD7625231.1"/>
    <property type="molecule type" value="Genomic_DNA"/>
</dbReference>
<reference evidence="2" key="1">
    <citation type="submission" date="2020-11" db="EMBL/GenBank/DDBJ databases">
        <authorList>
            <person name="Tran Van P."/>
        </authorList>
    </citation>
    <scope>NUCLEOTIDE SEQUENCE</scope>
</reference>
<feature type="compositionally biased region" description="Polar residues" evidence="1">
    <location>
        <begin position="239"/>
        <end position="279"/>
    </location>
</feature>
<protein>
    <submittedName>
        <fullName evidence="2">Uncharacterized protein</fullName>
    </submittedName>
</protein>
<feature type="compositionally biased region" description="Basic and acidic residues" evidence="1">
    <location>
        <begin position="134"/>
        <end position="148"/>
    </location>
</feature>
<organism evidence="2">
    <name type="scientific">Medioppia subpectinata</name>
    <dbReference type="NCBI Taxonomy" id="1979941"/>
    <lineage>
        <taxon>Eukaryota</taxon>
        <taxon>Metazoa</taxon>
        <taxon>Ecdysozoa</taxon>
        <taxon>Arthropoda</taxon>
        <taxon>Chelicerata</taxon>
        <taxon>Arachnida</taxon>
        <taxon>Acari</taxon>
        <taxon>Acariformes</taxon>
        <taxon>Sarcoptiformes</taxon>
        <taxon>Oribatida</taxon>
        <taxon>Brachypylina</taxon>
        <taxon>Oppioidea</taxon>
        <taxon>Oppiidae</taxon>
        <taxon>Medioppia</taxon>
    </lineage>
</organism>